<evidence type="ECO:0000313" key="2">
    <source>
        <dbReference type="Proteomes" id="UP000641646"/>
    </source>
</evidence>
<name>A0A926VKR0_9CYAN</name>
<organism evidence="1 2">
    <name type="scientific">Aerosakkonema funiforme FACHB-1375</name>
    <dbReference type="NCBI Taxonomy" id="2949571"/>
    <lineage>
        <taxon>Bacteria</taxon>
        <taxon>Bacillati</taxon>
        <taxon>Cyanobacteriota</taxon>
        <taxon>Cyanophyceae</taxon>
        <taxon>Oscillatoriophycideae</taxon>
        <taxon>Aerosakkonematales</taxon>
        <taxon>Aerosakkonemataceae</taxon>
        <taxon>Aerosakkonema</taxon>
    </lineage>
</organism>
<keyword evidence="2" id="KW-1185">Reference proteome</keyword>
<protein>
    <submittedName>
        <fullName evidence="1">Uncharacterized protein</fullName>
    </submittedName>
</protein>
<dbReference type="RefSeq" id="WP_190474310.1">
    <property type="nucleotide sequence ID" value="NZ_JACJPW010000139.1"/>
</dbReference>
<sequence length="171" mass="19181">MKKLLVTRIFLAYLWVLLAVIEASCQTLPPPTIPPYPPDTTFKIRRRTGNCPNALKLWTLVGEYQGNQVYTVIADISAIAGAARLLRSNHKSAEFTAPLKSNFASCVGDAISDIIDERAYYTFQFQNKNVTFRVQLGPDYSTNLSEITYKNVLSSLPAVRWQEKAIPVEPK</sequence>
<dbReference type="EMBL" id="JACJPW010000139">
    <property type="protein sequence ID" value="MBD2185725.1"/>
    <property type="molecule type" value="Genomic_DNA"/>
</dbReference>
<evidence type="ECO:0000313" key="1">
    <source>
        <dbReference type="EMBL" id="MBD2185725.1"/>
    </source>
</evidence>
<dbReference type="Proteomes" id="UP000641646">
    <property type="component" value="Unassembled WGS sequence"/>
</dbReference>
<accession>A0A926VKR0</accession>
<gene>
    <name evidence="1" type="ORF">H6G03_32475</name>
</gene>
<reference evidence="1" key="1">
    <citation type="journal article" date="2015" name="ISME J.">
        <title>Draft Genome Sequence of Streptomyces incarnatus NRRL8089, which Produces the Nucleoside Antibiotic Sinefungin.</title>
        <authorList>
            <person name="Oshima K."/>
            <person name="Hattori M."/>
            <person name="Shimizu H."/>
            <person name="Fukuda K."/>
            <person name="Nemoto M."/>
            <person name="Inagaki K."/>
            <person name="Tamura T."/>
        </authorList>
    </citation>
    <scope>NUCLEOTIDE SEQUENCE</scope>
    <source>
        <strain evidence="1">FACHB-1375</strain>
    </source>
</reference>
<proteinExistence type="predicted"/>
<comment type="caution">
    <text evidence="1">The sequence shown here is derived from an EMBL/GenBank/DDBJ whole genome shotgun (WGS) entry which is preliminary data.</text>
</comment>
<reference evidence="1" key="2">
    <citation type="submission" date="2020-08" db="EMBL/GenBank/DDBJ databases">
        <authorList>
            <person name="Chen M."/>
            <person name="Teng W."/>
            <person name="Zhao L."/>
            <person name="Hu C."/>
            <person name="Zhou Y."/>
            <person name="Han B."/>
            <person name="Song L."/>
            <person name="Shu W."/>
        </authorList>
    </citation>
    <scope>NUCLEOTIDE SEQUENCE</scope>
    <source>
        <strain evidence="1">FACHB-1375</strain>
    </source>
</reference>
<dbReference type="AlphaFoldDB" id="A0A926VKR0"/>